<sequence length="348" mass="36486">MKRTELPTTMRASVLVRAGELTVETRRVPTPAPDQVIVRVNAVGICGSDVHYFHEGRIGDFVVEEPLVLGHEAGGTIVAVGTDIDDSRLGERVSIEPQRPCRVCEFCRSGRYNLCPHIEFYATPPVDGAFAEYVAIQGDFAYAVPDSVSDDAAALMEPLSVAIAAVQKAGVRPGSRVLITGAGPIGIVTAQTARAFGATEIVISDPMAERRDVALRFGATQAVDPAAGPLGSGYDSFVDASGSPVAVKQGISALKPGGVAVLVGMGADEIALPVSTIQNRELVVTGIFRYANTWPTAIELVASGAVDLDALVTGSFGLDEVRAALDSASHPSTLKSIVRPDREHARES</sequence>
<keyword evidence="3 6" id="KW-0479">Metal-binding</keyword>
<dbReference type="Proteomes" id="UP000033725">
    <property type="component" value="Unassembled WGS sequence"/>
</dbReference>
<dbReference type="InterPro" id="IPR045306">
    <property type="entry name" value="SDH-like"/>
</dbReference>
<dbReference type="SUPFAM" id="SSF50129">
    <property type="entry name" value="GroES-like"/>
    <property type="match status" value="1"/>
</dbReference>
<dbReference type="CDD" id="cd05285">
    <property type="entry name" value="sorbitol_DH"/>
    <property type="match status" value="1"/>
</dbReference>
<dbReference type="AlphaFoldDB" id="A0A0F0KS91"/>
<dbReference type="InterPro" id="IPR020843">
    <property type="entry name" value="ER"/>
</dbReference>
<evidence type="ECO:0000256" key="5">
    <source>
        <dbReference type="ARBA" id="ARBA00023002"/>
    </source>
</evidence>
<dbReference type="InterPro" id="IPR002328">
    <property type="entry name" value="ADH_Zn_CS"/>
</dbReference>
<reference evidence="8 9" key="1">
    <citation type="submission" date="2015-02" db="EMBL/GenBank/DDBJ databases">
        <title>Draft genome sequences of ten Microbacterium spp. with emphasis on heavy metal contaminated environments.</title>
        <authorList>
            <person name="Corretto E."/>
        </authorList>
    </citation>
    <scope>NUCLEOTIDE SEQUENCE [LARGE SCALE GENOMIC DNA]</scope>
    <source>
        <strain evidence="8 9">BEL163</strain>
    </source>
</reference>
<proteinExistence type="inferred from homology"/>
<dbReference type="OrthoDB" id="9797931at2"/>
<evidence type="ECO:0000313" key="8">
    <source>
        <dbReference type="EMBL" id="KJL22116.1"/>
    </source>
</evidence>
<evidence type="ECO:0000256" key="3">
    <source>
        <dbReference type="ARBA" id="ARBA00022723"/>
    </source>
</evidence>
<dbReference type="Pfam" id="PF08240">
    <property type="entry name" value="ADH_N"/>
    <property type="match status" value="1"/>
</dbReference>
<dbReference type="RefSeq" id="WP_045263875.1">
    <property type="nucleotide sequence ID" value="NZ_JYIV01000026.1"/>
</dbReference>
<evidence type="ECO:0000313" key="9">
    <source>
        <dbReference type="Proteomes" id="UP000033725"/>
    </source>
</evidence>
<name>A0A0F0KS91_9MICO</name>
<dbReference type="Pfam" id="PF00107">
    <property type="entry name" value="ADH_zinc_N"/>
    <property type="match status" value="1"/>
</dbReference>
<dbReference type="GO" id="GO:0003939">
    <property type="term" value="F:L-iditol 2-dehydrogenase (NAD+) activity"/>
    <property type="evidence" value="ECO:0007669"/>
    <property type="project" value="UniProtKB-EC"/>
</dbReference>
<dbReference type="PANTHER" id="PTHR43161">
    <property type="entry name" value="SORBITOL DEHYDROGENASE"/>
    <property type="match status" value="1"/>
</dbReference>
<dbReference type="SUPFAM" id="SSF51735">
    <property type="entry name" value="NAD(P)-binding Rossmann-fold domains"/>
    <property type="match status" value="1"/>
</dbReference>
<comment type="caution">
    <text evidence="8">The sequence shown here is derived from an EMBL/GenBank/DDBJ whole genome shotgun (WGS) entry which is preliminary data.</text>
</comment>
<comment type="similarity">
    <text evidence="2 6">Belongs to the zinc-containing alcohol dehydrogenase family.</text>
</comment>
<evidence type="ECO:0000256" key="2">
    <source>
        <dbReference type="ARBA" id="ARBA00008072"/>
    </source>
</evidence>
<dbReference type="EC" id="1.1.1.14" evidence="8"/>
<accession>A0A0F0KS91</accession>
<dbReference type="PATRIC" id="fig|82380.10.peg.2007"/>
<dbReference type="GO" id="GO:0008270">
    <property type="term" value="F:zinc ion binding"/>
    <property type="evidence" value="ECO:0007669"/>
    <property type="project" value="InterPro"/>
</dbReference>
<evidence type="ECO:0000256" key="1">
    <source>
        <dbReference type="ARBA" id="ARBA00001947"/>
    </source>
</evidence>
<dbReference type="InterPro" id="IPR011032">
    <property type="entry name" value="GroES-like_sf"/>
</dbReference>
<evidence type="ECO:0000259" key="7">
    <source>
        <dbReference type="SMART" id="SM00829"/>
    </source>
</evidence>
<gene>
    <name evidence="8" type="primary">gutB</name>
    <name evidence="8" type="ORF">RN51_01995</name>
</gene>
<dbReference type="PANTHER" id="PTHR43161:SF9">
    <property type="entry name" value="SORBITOL DEHYDROGENASE"/>
    <property type="match status" value="1"/>
</dbReference>
<dbReference type="InterPro" id="IPR036291">
    <property type="entry name" value="NAD(P)-bd_dom_sf"/>
</dbReference>
<dbReference type="Gene3D" id="3.90.180.10">
    <property type="entry name" value="Medium-chain alcohol dehydrogenases, catalytic domain"/>
    <property type="match status" value="1"/>
</dbReference>
<dbReference type="Gene3D" id="3.40.50.720">
    <property type="entry name" value="NAD(P)-binding Rossmann-like Domain"/>
    <property type="match status" value="1"/>
</dbReference>
<evidence type="ECO:0000256" key="4">
    <source>
        <dbReference type="ARBA" id="ARBA00022833"/>
    </source>
</evidence>
<feature type="domain" description="Enoyl reductase (ER)" evidence="7">
    <location>
        <begin position="19"/>
        <end position="338"/>
    </location>
</feature>
<dbReference type="SMART" id="SM00829">
    <property type="entry name" value="PKS_ER"/>
    <property type="match status" value="1"/>
</dbReference>
<evidence type="ECO:0000256" key="6">
    <source>
        <dbReference type="RuleBase" id="RU361277"/>
    </source>
</evidence>
<organism evidence="8 9">
    <name type="scientific">Microbacterium oxydans</name>
    <dbReference type="NCBI Taxonomy" id="82380"/>
    <lineage>
        <taxon>Bacteria</taxon>
        <taxon>Bacillati</taxon>
        <taxon>Actinomycetota</taxon>
        <taxon>Actinomycetes</taxon>
        <taxon>Micrococcales</taxon>
        <taxon>Microbacteriaceae</taxon>
        <taxon>Microbacterium</taxon>
    </lineage>
</organism>
<protein>
    <submittedName>
        <fullName evidence="8">Sorbitol dehydrogenase</fullName>
        <ecNumber evidence="8">1.1.1.14</ecNumber>
    </submittedName>
</protein>
<dbReference type="PROSITE" id="PS00059">
    <property type="entry name" value="ADH_ZINC"/>
    <property type="match status" value="1"/>
</dbReference>
<dbReference type="InterPro" id="IPR013154">
    <property type="entry name" value="ADH-like_N"/>
</dbReference>
<comment type="cofactor">
    <cofactor evidence="1 6">
        <name>Zn(2+)</name>
        <dbReference type="ChEBI" id="CHEBI:29105"/>
    </cofactor>
</comment>
<keyword evidence="5 8" id="KW-0560">Oxidoreductase</keyword>
<dbReference type="EMBL" id="JYIV01000026">
    <property type="protein sequence ID" value="KJL22116.1"/>
    <property type="molecule type" value="Genomic_DNA"/>
</dbReference>
<keyword evidence="4 6" id="KW-0862">Zinc</keyword>
<dbReference type="InterPro" id="IPR013149">
    <property type="entry name" value="ADH-like_C"/>
</dbReference>